<accession>A0A9D4NMD1</accession>
<proteinExistence type="predicted"/>
<dbReference type="AlphaFoldDB" id="A0A9D4NMD1"/>
<keyword evidence="2" id="KW-1185">Reference proteome</keyword>
<reference evidence="1" key="2">
    <citation type="submission" date="2020-11" db="EMBL/GenBank/DDBJ databases">
        <authorList>
            <person name="McCartney M.A."/>
            <person name="Auch B."/>
            <person name="Kono T."/>
            <person name="Mallez S."/>
            <person name="Becker A."/>
            <person name="Gohl D.M."/>
            <person name="Silverstein K.A.T."/>
            <person name="Koren S."/>
            <person name="Bechman K.B."/>
            <person name="Herman A."/>
            <person name="Abrahante J.E."/>
            <person name="Garbe J."/>
        </authorList>
    </citation>
    <scope>NUCLEOTIDE SEQUENCE</scope>
    <source>
        <strain evidence="1">Duluth1</strain>
        <tissue evidence="1">Whole animal</tissue>
    </source>
</reference>
<organism evidence="1 2">
    <name type="scientific">Dreissena polymorpha</name>
    <name type="common">Zebra mussel</name>
    <name type="synonym">Mytilus polymorpha</name>
    <dbReference type="NCBI Taxonomy" id="45954"/>
    <lineage>
        <taxon>Eukaryota</taxon>
        <taxon>Metazoa</taxon>
        <taxon>Spiralia</taxon>
        <taxon>Lophotrochozoa</taxon>
        <taxon>Mollusca</taxon>
        <taxon>Bivalvia</taxon>
        <taxon>Autobranchia</taxon>
        <taxon>Heteroconchia</taxon>
        <taxon>Euheterodonta</taxon>
        <taxon>Imparidentia</taxon>
        <taxon>Neoheterodontei</taxon>
        <taxon>Myida</taxon>
        <taxon>Dreissenoidea</taxon>
        <taxon>Dreissenidae</taxon>
        <taxon>Dreissena</taxon>
    </lineage>
</organism>
<comment type="caution">
    <text evidence="1">The sequence shown here is derived from an EMBL/GenBank/DDBJ whole genome shotgun (WGS) entry which is preliminary data.</text>
</comment>
<gene>
    <name evidence="1" type="ORF">DPMN_020285</name>
</gene>
<name>A0A9D4NMD1_DREPO</name>
<evidence type="ECO:0000313" key="2">
    <source>
        <dbReference type="Proteomes" id="UP000828390"/>
    </source>
</evidence>
<dbReference type="PANTHER" id="PTHR35378:SF1">
    <property type="entry name" value="C2H2-TYPE DOMAIN-CONTAINING PROTEIN"/>
    <property type="match status" value="1"/>
</dbReference>
<dbReference type="Proteomes" id="UP000828390">
    <property type="component" value="Unassembled WGS sequence"/>
</dbReference>
<protein>
    <submittedName>
        <fullName evidence="1">Uncharacterized protein</fullName>
    </submittedName>
</protein>
<dbReference type="PANTHER" id="PTHR35378">
    <property type="entry name" value="UNNAMED PRODUCT"/>
    <property type="match status" value="1"/>
</dbReference>
<sequence>MKVSPSEIYYSQNSISNMFDSKSSHRGRLIGESLDKICEGSCSIQSIPSITVAMHDGKWMTMDNRRLWVFKKLERLGKCYSVDVVVGSSIPSAKLTTTNGGVKIDVRGSPGGTWYT</sequence>
<reference evidence="1" key="1">
    <citation type="journal article" date="2019" name="bioRxiv">
        <title>The Genome of the Zebra Mussel, Dreissena polymorpha: A Resource for Invasive Species Research.</title>
        <authorList>
            <person name="McCartney M.A."/>
            <person name="Auch B."/>
            <person name="Kono T."/>
            <person name="Mallez S."/>
            <person name="Zhang Y."/>
            <person name="Obille A."/>
            <person name="Becker A."/>
            <person name="Abrahante J.E."/>
            <person name="Garbe J."/>
            <person name="Badalamenti J.P."/>
            <person name="Herman A."/>
            <person name="Mangelson H."/>
            <person name="Liachko I."/>
            <person name="Sullivan S."/>
            <person name="Sone E.D."/>
            <person name="Koren S."/>
            <person name="Silverstein K.A.T."/>
            <person name="Beckman K.B."/>
            <person name="Gohl D.M."/>
        </authorList>
    </citation>
    <scope>NUCLEOTIDE SEQUENCE</scope>
    <source>
        <strain evidence="1">Duluth1</strain>
        <tissue evidence="1">Whole animal</tissue>
    </source>
</reference>
<evidence type="ECO:0000313" key="1">
    <source>
        <dbReference type="EMBL" id="KAH3896112.1"/>
    </source>
</evidence>
<dbReference type="EMBL" id="JAIWYP010000001">
    <property type="protein sequence ID" value="KAH3896112.1"/>
    <property type="molecule type" value="Genomic_DNA"/>
</dbReference>